<gene>
    <name evidence="7" type="ORF">C5C04_12470</name>
</gene>
<dbReference type="Gene3D" id="3.40.50.300">
    <property type="entry name" value="P-loop containing nucleotide triphosphate hydrolases"/>
    <property type="match status" value="1"/>
</dbReference>
<dbReference type="PIRSF" id="PIRSF007531">
    <property type="entry name" value="CPT"/>
    <property type="match status" value="1"/>
</dbReference>
<sequence>MTPDLLVLNGGSSSGKTTIARCLQEALPGPWLRFSIDDLIDALPPHLDGRDDAGVSYGEDGEVELGDGFRRLEAAWLAGLVAMAGAGARIVLDDVLLDGGTSQARLRSRLVGLNVFWVGVRCRAERATAREVARGDRTSGMAARQAEHVHLGVHYDLEVHSDDHSPLHCARRIAAALLPLPSPL</sequence>
<feature type="binding site" evidence="6">
    <location>
        <begin position="10"/>
        <end position="17"/>
    </location>
    <ligand>
        <name>ATP</name>
        <dbReference type="ChEBI" id="CHEBI:30616"/>
    </ligand>
</feature>
<keyword evidence="3" id="KW-0418">Kinase</keyword>
<dbReference type="InterPro" id="IPR027417">
    <property type="entry name" value="P-loop_NTPase"/>
</dbReference>
<dbReference type="InterPro" id="IPR012853">
    <property type="entry name" value="CPT"/>
</dbReference>
<evidence type="ECO:0000313" key="8">
    <source>
        <dbReference type="Proteomes" id="UP000237881"/>
    </source>
</evidence>
<proteinExistence type="predicted"/>
<accession>A0ABD6W719</accession>
<evidence type="ECO:0000313" key="7">
    <source>
        <dbReference type="EMBL" id="PPF11304.1"/>
    </source>
</evidence>
<evidence type="ECO:0000256" key="1">
    <source>
        <dbReference type="ARBA" id="ARBA00022679"/>
    </source>
</evidence>
<evidence type="ECO:0000256" key="2">
    <source>
        <dbReference type="ARBA" id="ARBA00022741"/>
    </source>
</evidence>
<organism evidence="7 8">
    <name type="scientific">Rathayibacter rathayi</name>
    <name type="common">Corynebacterium rathayi</name>
    <dbReference type="NCBI Taxonomy" id="33887"/>
    <lineage>
        <taxon>Bacteria</taxon>
        <taxon>Bacillati</taxon>
        <taxon>Actinomycetota</taxon>
        <taxon>Actinomycetes</taxon>
        <taxon>Micrococcales</taxon>
        <taxon>Microbacteriaceae</taxon>
        <taxon>Rathayibacter</taxon>
    </lineage>
</organism>
<feature type="non-terminal residue" evidence="7">
    <location>
        <position position="184"/>
    </location>
</feature>
<reference evidence="7 8" key="1">
    <citation type="submission" date="2018-02" db="EMBL/GenBank/DDBJ databases">
        <title>Bacteriophage NCPPB3778 and a type I-E CRISPR drive the evolution of the US Biological Select Agent, Rathayibacter toxicus.</title>
        <authorList>
            <person name="Davis E.W.II."/>
            <person name="Tabima J.F."/>
            <person name="Weisberg A.J."/>
            <person name="Lopes L.D."/>
            <person name="Wiseman M.S."/>
            <person name="Wiseman M.S."/>
            <person name="Pupko T."/>
            <person name="Belcher M.S."/>
            <person name="Sechler A.J."/>
            <person name="Tancos M.A."/>
            <person name="Schroeder B.K."/>
            <person name="Murray T.D."/>
            <person name="Luster D.G."/>
            <person name="Schneider W.L."/>
            <person name="Rogers E."/>
            <person name="Andreote F.D."/>
            <person name="Grunwald N.J."/>
            <person name="Putnam M.L."/>
            <person name="Chang J.H."/>
        </authorList>
    </citation>
    <scope>NUCLEOTIDE SEQUENCE [LARGE SCALE GENOMIC DNA]</scope>
    <source>
        <strain evidence="7 8">AY1I9</strain>
    </source>
</reference>
<dbReference type="InterPro" id="IPR023865">
    <property type="entry name" value="Aliphatic_acid_kinase_CS"/>
</dbReference>
<evidence type="ECO:0000256" key="5">
    <source>
        <dbReference type="PIRSR" id="PIRSR007531-1"/>
    </source>
</evidence>
<comment type="caution">
    <text evidence="7">The sequence shown here is derived from an EMBL/GenBank/DDBJ whole genome shotgun (WGS) entry which is preliminary data.</text>
</comment>
<dbReference type="RefSeq" id="WP_104326712.1">
    <property type="nucleotide sequence ID" value="NZ_PSUL01000035.1"/>
</dbReference>
<evidence type="ECO:0000256" key="4">
    <source>
        <dbReference type="ARBA" id="ARBA00022840"/>
    </source>
</evidence>
<dbReference type="PROSITE" id="PS01075">
    <property type="entry name" value="ACETATE_KINASE_1"/>
    <property type="match status" value="1"/>
</dbReference>
<dbReference type="GO" id="GO:0016301">
    <property type="term" value="F:kinase activity"/>
    <property type="evidence" value="ECO:0007669"/>
    <property type="project" value="UniProtKB-KW"/>
</dbReference>
<keyword evidence="1" id="KW-0808">Transferase</keyword>
<dbReference type="Pfam" id="PF07931">
    <property type="entry name" value="CPT"/>
    <property type="match status" value="1"/>
</dbReference>
<keyword evidence="2" id="KW-0547">Nucleotide-binding</keyword>
<dbReference type="GO" id="GO:0005524">
    <property type="term" value="F:ATP binding"/>
    <property type="evidence" value="ECO:0007669"/>
    <property type="project" value="UniProtKB-KW"/>
</dbReference>
<dbReference type="AlphaFoldDB" id="A0ABD6W719"/>
<protein>
    <submittedName>
        <fullName evidence="7">Chloramphenicol phosphotransferase</fullName>
    </submittedName>
</protein>
<dbReference type="SUPFAM" id="SSF52540">
    <property type="entry name" value="P-loop containing nucleoside triphosphate hydrolases"/>
    <property type="match status" value="1"/>
</dbReference>
<name>A0ABD6W719_RATRA</name>
<keyword evidence="4" id="KW-0067">ATP-binding</keyword>
<dbReference type="Proteomes" id="UP000237881">
    <property type="component" value="Unassembled WGS sequence"/>
</dbReference>
<feature type="active site" evidence="5">
    <location>
        <position position="37"/>
    </location>
</feature>
<dbReference type="EMBL" id="PSUL01000035">
    <property type="protein sequence ID" value="PPF11304.1"/>
    <property type="molecule type" value="Genomic_DNA"/>
</dbReference>
<evidence type="ECO:0000256" key="3">
    <source>
        <dbReference type="ARBA" id="ARBA00022777"/>
    </source>
</evidence>
<evidence type="ECO:0000256" key="6">
    <source>
        <dbReference type="PIRSR" id="PIRSR007531-2"/>
    </source>
</evidence>